<sequence>MSLTEQELDRKVDQLIQDSLNSLSTKLYDGYQYLTNGILHNGNILLHSDGHLIHIDFGFILSISPKNLGFEQSPFKLTLEFVDVMGGASSTLWQEFKHLLLKGLLAARKHQDRIINIMFKLIWQEEQVDLWVRPYKIVCLSNDSGLIEPIPNTVSLHQIKKNSNKSLRDYFIDEHGDPDELRFKRAQRNFMQSCAAYCLISYLLQQLCCHQFLPKIIATLYNR</sequence>
<dbReference type="GO" id="GO:0048015">
    <property type="term" value="P:phosphatidylinositol-mediated signaling"/>
    <property type="evidence" value="ECO:0007669"/>
    <property type="project" value="TreeGrafter"/>
</dbReference>
<dbReference type="PROSITE" id="PS50290">
    <property type="entry name" value="PI3_4_KINASE_3"/>
    <property type="match status" value="1"/>
</dbReference>
<name>A0A1B0DCK3_PHLPP</name>
<dbReference type="VEuPathDB" id="VectorBase:PPAI005542"/>
<dbReference type="AlphaFoldDB" id="A0A1B0DCK3"/>
<dbReference type="InterPro" id="IPR000403">
    <property type="entry name" value="PI3/4_kinase_cat_dom"/>
</dbReference>
<dbReference type="EMBL" id="AJVK01030901">
    <property type="status" value="NOT_ANNOTATED_CDS"/>
    <property type="molecule type" value="Genomic_DNA"/>
</dbReference>
<dbReference type="InterPro" id="IPR011009">
    <property type="entry name" value="Kinase-like_dom_sf"/>
</dbReference>
<evidence type="ECO:0000256" key="1">
    <source>
        <dbReference type="ARBA" id="ARBA00022679"/>
    </source>
</evidence>
<reference evidence="3" key="1">
    <citation type="submission" date="2022-08" db="UniProtKB">
        <authorList>
            <consortium name="EnsemblMetazoa"/>
        </authorList>
    </citation>
    <scope>IDENTIFICATION</scope>
    <source>
        <strain evidence="3">Israel</strain>
    </source>
</reference>
<dbReference type="InterPro" id="IPR036940">
    <property type="entry name" value="PI3/4_kinase_cat_sf"/>
</dbReference>
<dbReference type="Gene3D" id="1.10.1070.11">
    <property type="entry name" value="Phosphatidylinositol 3-/4-kinase, catalytic domain"/>
    <property type="match status" value="2"/>
</dbReference>
<evidence type="ECO:0000313" key="3">
    <source>
        <dbReference type="EnsemblMetazoa" id="PPAI005542-PA"/>
    </source>
</evidence>
<dbReference type="Pfam" id="PF00454">
    <property type="entry name" value="PI3_PI4_kinase"/>
    <property type="match status" value="2"/>
</dbReference>
<dbReference type="EnsemblMetazoa" id="PPAI005542-RA">
    <property type="protein sequence ID" value="PPAI005542-PA"/>
    <property type="gene ID" value="PPAI005542"/>
</dbReference>
<dbReference type="PANTHER" id="PTHR10048:SF22">
    <property type="entry name" value="PHOSPHATIDYLINOSITOL 4-KINASE BETA"/>
    <property type="match status" value="1"/>
</dbReference>
<dbReference type="PANTHER" id="PTHR10048">
    <property type="entry name" value="PHOSPHATIDYLINOSITOL KINASE"/>
    <property type="match status" value="1"/>
</dbReference>
<keyword evidence="1" id="KW-0808">Transferase</keyword>
<dbReference type="GO" id="GO:0046854">
    <property type="term" value="P:phosphatidylinositol phosphate biosynthetic process"/>
    <property type="evidence" value="ECO:0007669"/>
    <property type="project" value="InterPro"/>
</dbReference>
<dbReference type="SUPFAM" id="SSF56112">
    <property type="entry name" value="Protein kinase-like (PK-like)"/>
    <property type="match status" value="2"/>
</dbReference>
<accession>A0A1B0DCK3</accession>
<evidence type="ECO:0000313" key="4">
    <source>
        <dbReference type="Proteomes" id="UP000092462"/>
    </source>
</evidence>
<evidence type="ECO:0000256" key="2">
    <source>
        <dbReference type="ARBA" id="ARBA00022777"/>
    </source>
</evidence>
<dbReference type="GO" id="GO:0005737">
    <property type="term" value="C:cytoplasm"/>
    <property type="evidence" value="ECO:0007669"/>
    <property type="project" value="TreeGrafter"/>
</dbReference>
<protein>
    <submittedName>
        <fullName evidence="3">Uncharacterized protein</fullName>
    </submittedName>
</protein>
<proteinExistence type="predicted"/>
<keyword evidence="2" id="KW-0418">Kinase</keyword>
<dbReference type="VEuPathDB" id="VectorBase:PPAPM1_012426"/>
<dbReference type="GO" id="GO:0016020">
    <property type="term" value="C:membrane"/>
    <property type="evidence" value="ECO:0007669"/>
    <property type="project" value="TreeGrafter"/>
</dbReference>
<organism evidence="3 4">
    <name type="scientific">Phlebotomus papatasi</name>
    <name type="common">Sandfly</name>
    <dbReference type="NCBI Taxonomy" id="29031"/>
    <lineage>
        <taxon>Eukaryota</taxon>
        <taxon>Metazoa</taxon>
        <taxon>Ecdysozoa</taxon>
        <taxon>Arthropoda</taxon>
        <taxon>Hexapoda</taxon>
        <taxon>Insecta</taxon>
        <taxon>Pterygota</taxon>
        <taxon>Neoptera</taxon>
        <taxon>Endopterygota</taxon>
        <taxon>Diptera</taxon>
        <taxon>Nematocera</taxon>
        <taxon>Psychodoidea</taxon>
        <taxon>Psychodidae</taxon>
        <taxon>Phlebotomus</taxon>
        <taxon>Phlebotomus</taxon>
    </lineage>
</organism>
<keyword evidence="4" id="KW-1185">Reference proteome</keyword>
<dbReference type="Proteomes" id="UP000092462">
    <property type="component" value="Unassembled WGS sequence"/>
</dbReference>
<dbReference type="SMART" id="SM00146">
    <property type="entry name" value="PI3Kc"/>
    <property type="match status" value="1"/>
</dbReference>
<dbReference type="InterPro" id="IPR015433">
    <property type="entry name" value="PI3/4_kinase"/>
</dbReference>
<dbReference type="GO" id="GO:0004430">
    <property type="term" value="F:1-phosphatidylinositol 4-kinase activity"/>
    <property type="evidence" value="ECO:0007669"/>
    <property type="project" value="TreeGrafter"/>
</dbReference>